<name>V4AJ31_LOTGI</name>
<dbReference type="RefSeq" id="XP_009045110.1">
    <property type="nucleotide sequence ID" value="XM_009046862.1"/>
</dbReference>
<evidence type="ECO:0000313" key="3">
    <source>
        <dbReference type="Proteomes" id="UP000030746"/>
    </source>
</evidence>
<evidence type="ECO:0000313" key="2">
    <source>
        <dbReference type="EMBL" id="ESP04164.1"/>
    </source>
</evidence>
<keyword evidence="3" id="KW-1185">Reference proteome</keyword>
<feature type="compositionally biased region" description="Polar residues" evidence="1">
    <location>
        <begin position="87"/>
        <end position="99"/>
    </location>
</feature>
<evidence type="ECO:0000256" key="1">
    <source>
        <dbReference type="SAM" id="MobiDB-lite"/>
    </source>
</evidence>
<organism evidence="2 3">
    <name type="scientific">Lottia gigantea</name>
    <name type="common">Giant owl limpet</name>
    <dbReference type="NCBI Taxonomy" id="225164"/>
    <lineage>
        <taxon>Eukaryota</taxon>
        <taxon>Metazoa</taxon>
        <taxon>Spiralia</taxon>
        <taxon>Lophotrochozoa</taxon>
        <taxon>Mollusca</taxon>
        <taxon>Gastropoda</taxon>
        <taxon>Patellogastropoda</taxon>
        <taxon>Lottioidea</taxon>
        <taxon>Lottiidae</taxon>
        <taxon>Lottia</taxon>
    </lineage>
</organism>
<reference evidence="2 3" key="1">
    <citation type="journal article" date="2013" name="Nature">
        <title>Insights into bilaterian evolution from three spiralian genomes.</title>
        <authorList>
            <person name="Simakov O."/>
            <person name="Marletaz F."/>
            <person name="Cho S.J."/>
            <person name="Edsinger-Gonzales E."/>
            <person name="Havlak P."/>
            <person name="Hellsten U."/>
            <person name="Kuo D.H."/>
            <person name="Larsson T."/>
            <person name="Lv J."/>
            <person name="Arendt D."/>
            <person name="Savage R."/>
            <person name="Osoegawa K."/>
            <person name="de Jong P."/>
            <person name="Grimwood J."/>
            <person name="Chapman J.A."/>
            <person name="Shapiro H."/>
            <person name="Aerts A."/>
            <person name="Otillar R.P."/>
            <person name="Terry A.Y."/>
            <person name="Boore J.L."/>
            <person name="Grigoriev I.V."/>
            <person name="Lindberg D.R."/>
            <person name="Seaver E.C."/>
            <person name="Weisblat D.A."/>
            <person name="Putnam N.H."/>
            <person name="Rokhsar D.S."/>
        </authorList>
    </citation>
    <scope>NUCLEOTIDE SEQUENCE [LARGE SCALE GENOMIC DNA]</scope>
</reference>
<sequence>MPYFMLSGMSYADAVKTPSPVRTPLEQIHNNTHSLNRNSQVTPEQFKINLDTPKYKLSAKCKESLKKLRQNMEKTESEFKNRRNKPNYMSMTKSSSIRSKLQFNSDDTGTITTARRVPINSKSLLTSGRISKSKSMSSLNRGGWQI</sequence>
<dbReference type="GeneID" id="20241618"/>
<dbReference type="CTD" id="20241618"/>
<protein>
    <submittedName>
        <fullName evidence="2">Uncharacterized protein</fullName>
    </submittedName>
</protein>
<proteinExistence type="predicted"/>
<dbReference type="EMBL" id="KB199861">
    <property type="protein sequence ID" value="ESP04164.1"/>
    <property type="molecule type" value="Genomic_DNA"/>
</dbReference>
<accession>V4AJ31</accession>
<feature type="region of interest" description="Disordered" evidence="1">
    <location>
        <begin position="73"/>
        <end position="99"/>
    </location>
</feature>
<dbReference type="HOGENOM" id="CLU_1779530_0_0_1"/>
<dbReference type="KEGG" id="lgi:LOTGIDRAFT_170996"/>
<dbReference type="OrthoDB" id="10445722at2759"/>
<gene>
    <name evidence="2" type="ORF">LOTGIDRAFT_170996</name>
</gene>
<dbReference type="AlphaFoldDB" id="V4AJ31"/>
<dbReference type="Proteomes" id="UP000030746">
    <property type="component" value="Unassembled WGS sequence"/>
</dbReference>